<gene>
    <name evidence="1" type="ORF">GO621_06200</name>
</gene>
<proteinExistence type="predicted"/>
<dbReference type="Gene3D" id="2.60.40.4070">
    <property type="match status" value="1"/>
</dbReference>
<organism evidence="1 2">
    <name type="scientific">Mucilaginibacter arboris</name>
    <dbReference type="NCBI Taxonomy" id="2682090"/>
    <lineage>
        <taxon>Bacteria</taxon>
        <taxon>Pseudomonadati</taxon>
        <taxon>Bacteroidota</taxon>
        <taxon>Sphingobacteriia</taxon>
        <taxon>Sphingobacteriales</taxon>
        <taxon>Sphingobacteriaceae</taxon>
        <taxon>Mucilaginibacter</taxon>
    </lineage>
</organism>
<dbReference type="AlphaFoldDB" id="A0A7K1SUV3"/>
<evidence type="ECO:0008006" key="3">
    <source>
        <dbReference type="Google" id="ProtNLM"/>
    </source>
</evidence>
<accession>A0A7K1SUV3</accession>
<evidence type="ECO:0000313" key="1">
    <source>
        <dbReference type="EMBL" id="MVN21122.1"/>
    </source>
</evidence>
<keyword evidence="2" id="KW-1185">Reference proteome</keyword>
<dbReference type="Proteomes" id="UP000462014">
    <property type="component" value="Unassembled WGS sequence"/>
</dbReference>
<sequence>MEKLIIKFSRLKFKNQNYTIKSLHINSIKTFCVVLLSFIFVSLTVKAQQVTNVGCCVDIGTKATIIINGNSTASTAASTSLVNNTTVNGGFDFKLDAAANTSAGVYDANGVLVRTLWSGVHYDASCYHGQWDGYLDDGATLAPVGIYTVKIVSNNIAVTWEGTVGNTSLNLTGPYIHKGYFPMQCIALTSDKFFYGSGYSEAQSANHFGSLNNIQVRGDALNGNTTQSTYLVATDGTKVYWGGMDANSGTGTDSGRNNMNLFVFGTDLNNNQVSFSSGQPYQTNASSTVYKSIIGLTSSGTYNAALNGLSVQQSGNFLFLSFNKLNRLLILNKNTGATVQDLTISNIGYISCDYSGNVWIGTATSTPISSTFGVTQSANGKITKYTVNSSTGAITPTTTVINNYTIYKNGTNLDVEQFAISPTTGELALTDVVTEQIKFYNTATGALNSTLGQAGGYASGPAVTYDKYMMVGFMDGTKPFIAYQPDGSFWFGDIGNFRTLHFNADKTYKEQIAYLGRSRAVTIDMNDPARIFANFSEFRRDYSKPLAGTNGSWALANNWYYGLTAAQSNASEAGFYQVATVNGHTYANLCGGGPGIIELTSTGLRNAYPDGNRFDSNLNLYYGEPAYGNGQTSRTYRKLRTGFDGSNNPTYASGYYVFTTAPATINQPGYGTTDIRVVNSTLSKWIYWKGTNYEGFHLGSIKAGGTTWEWLATPSTFTSYSGSYPLDGTLDIGNTKNNDNADAIYVDNLIFWHDHGEFYKGGSEQPNMWNLFSDNGLLLQNFGEEIRSPGGVTAGVWEAGNSYSGAVSKNGNNYTGVYCDESYHSGVGEFTISNTASISTQTVAVTVSLANPITPYVDATYLMADVPYKNTTYAGSQWVFSPSTFDGNWNVKTSILSYKKQFPDLYVYSNTQFVNKTASRSLGTNNTNNWTLTGKIAWVGLKSYQNANNTNVQVLDAAGKVIANLTVKYDPPNNYVAGIVFNGTTVHSGTNGELTILTQPLQDFSIKNVNGIITFSYAGYTYNTSATFDNSANKSTPAKFTVNLNDNNAVITISELHFKAI</sequence>
<reference evidence="1 2" key="1">
    <citation type="submission" date="2019-12" db="EMBL/GenBank/DDBJ databases">
        <title>Mucilaginibacter sp. HMF7410 genome sequencing and assembly.</title>
        <authorList>
            <person name="Kang H."/>
            <person name="Cha I."/>
            <person name="Kim H."/>
            <person name="Joh K."/>
        </authorList>
    </citation>
    <scope>NUCLEOTIDE SEQUENCE [LARGE SCALE GENOMIC DNA]</scope>
    <source>
        <strain evidence="1 2">HMF7410</strain>
    </source>
</reference>
<dbReference type="RefSeq" id="WP_157565190.1">
    <property type="nucleotide sequence ID" value="NZ_WPIK01000004.1"/>
</dbReference>
<comment type="caution">
    <text evidence="1">The sequence shown here is derived from an EMBL/GenBank/DDBJ whole genome shotgun (WGS) entry which is preliminary data.</text>
</comment>
<evidence type="ECO:0000313" key="2">
    <source>
        <dbReference type="Proteomes" id="UP000462014"/>
    </source>
</evidence>
<protein>
    <recommendedName>
        <fullName evidence="3">FlgD Ig-like domain-containing protein</fullName>
    </recommendedName>
</protein>
<name>A0A7K1SUV3_9SPHI</name>
<dbReference type="EMBL" id="WPIK01000004">
    <property type="protein sequence ID" value="MVN21122.1"/>
    <property type="molecule type" value="Genomic_DNA"/>
</dbReference>